<comment type="caution">
    <text evidence="4">The sequence shown here is derived from an EMBL/GenBank/DDBJ whole genome shotgun (WGS) entry which is preliminary data.</text>
</comment>
<dbReference type="InterPro" id="IPR043143">
    <property type="entry name" value="Mal/L-sulf/L-lact_DH-like_NADP"/>
</dbReference>
<dbReference type="InterPro" id="IPR003767">
    <property type="entry name" value="Malate/L-lactate_DH-like"/>
</dbReference>
<reference evidence="4" key="1">
    <citation type="submission" date="2021-01" db="EMBL/GenBank/DDBJ databases">
        <title>Modified the classification status of verrucomicrobia.</title>
        <authorList>
            <person name="Feng X."/>
        </authorList>
    </citation>
    <scope>NUCLEOTIDE SEQUENCE</scope>
    <source>
        <strain evidence="4">KCTC 13126</strain>
    </source>
</reference>
<dbReference type="AlphaFoldDB" id="A0A934RU78"/>
<dbReference type="Gene3D" id="3.30.1370.60">
    <property type="entry name" value="Hypothetical oxidoreductase yiak, domain 2"/>
    <property type="match status" value="1"/>
</dbReference>
<accession>A0A934RU78</accession>
<name>A0A934RU78_9BACT</name>
<feature type="region of interest" description="Disordered" evidence="3">
    <location>
        <begin position="299"/>
        <end position="330"/>
    </location>
</feature>
<keyword evidence="2" id="KW-0560">Oxidoreductase</keyword>
<sequence>MASNSEREELIDVSSIHIQSDELRSWGISCLEAMGVPSAHAEIIIEGLVNTSLWGIDSHGIARLPHYLNRLEAGSLNPSPEVNIESTGPCSSNVNGDHGLGIYVMHRAAEEAIQVAQTNGIGIVGVRESSHCGAIGLYGRMIAEQGLLAIVFTHSDSFVAPHNGYKKFLGTNPICIATPNKNGPPVCLDMATSAIPFNYIMNARNEDREIPSNVAYGMDGDETTNPHEVTSLRPMAEHKGYALAMMIDLICGPLNGMPFGLHIPQMYNDLEHKRHLGSFLMAIDPNRFFGGESFSTSVASMANEARQQPSKRPEEPVLAPGDDQYASKKKRLETGIPVEAGLAAQMKEWSAKLAVELPAGIAGK</sequence>
<dbReference type="RefSeq" id="WP_200354708.1">
    <property type="nucleotide sequence ID" value="NZ_JAENIL010000009.1"/>
</dbReference>
<organism evidence="4 5">
    <name type="scientific">Pelagicoccus mobilis</name>
    <dbReference type="NCBI Taxonomy" id="415221"/>
    <lineage>
        <taxon>Bacteria</taxon>
        <taxon>Pseudomonadati</taxon>
        <taxon>Verrucomicrobiota</taxon>
        <taxon>Opitutia</taxon>
        <taxon>Puniceicoccales</taxon>
        <taxon>Pelagicoccaceae</taxon>
        <taxon>Pelagicoccus</taxon>
    </lineage>
</organism>
<comment type="similarity">
    <text evidence="1">Belongs to the LDH2/MDH2 oxidoreductase family.</text>
</comment>
<evidence type="ECO:0000313" key="5">
    <source>
        <dbReference type="Proteomes" id="UP000617628"/>
    </source>
</evidence>
<dbReference type="SUPFAM" id="SSF89733">
    <property type="entry name" value="L-sulfolactate dehydrogenase-like"/>
    <property type="match status" value="1"/>
</dbReference>
<dbReference type="GO" id="GO:0016491">
    <property type="term" value="F:oxidoreductase activity"/>
    <property type="evidence" value="ECO:0007669"/>
    <property type="project" value="UniProtKB-KW"/>
</dbReference>
<evidence type="ECO:0000256" key="1">
    <source>
        <dbReference type="ARBA" id="ARBA00006056"/>
    </source>
</evidence>
<dbReference type="InterPro" id="IPR036111">
    <property type="entry name" value="Mal/L-sulfo/L-lacto_DH-like_sf"/>
</dbReference>
<proteinExistence type="inferred from homology"/>
<dbReference type="InterPro" id="IPR043144">
    <property type="entry name" value="Mal/L-sulf/L-lact_DH-like_ah"/>
</dbReference>
<dbReference type="Proteomes" id="UP000617628">
    <property type="component" value="Unassembled WGS sequence"/>
</dbReference>
<evidence type="ECO:0000256" key="2">
    <source>
        <dbReference type="ARBA" id="ARBA00023002"/>
    </source>
</evidence>
<dbReference type="Gene3D" id="1.10.1530.10">
    <property type="match status" value="1"/>
</dbReference>
<dbReference type="PANTHER" id="PTHR11091">
    <property type="entry name" value="OXIDOREDUCTASE-RELATED"/>
    <property type="match status" value="1"/>
</dbReference>
<gene>
    <name evidence="4" type="ORF">JIN87_06390</name>
</gene>
<dbReference type="EMBL" id="JAENIL010000009">
    <property type="protein sequence ID" value="MBK1876491.1"/>
    <property type="molecule type" value="Genomic_DNA"/>
</dbReference>
<protein>
    <submittedName>
        <fullName evidence="4">Ldh family oxidoreductase</fullName>
    </submittedName>
</protein>
<dbReference type="PANTHER" id="PTHR11091:SF0">
    <property type="entry name" value="MALATE DEHYDROGENASE"/>
    <property type="match status" value="1"/>
</dbReference>
<feature type="compositionally biased region" description="Polar residues" evidence="3">
    <location>
        <begin position="299"/>
        <end position="310"/>
    </location>
</feature>
<evidence type="ECO:0000313" key="4">
    <source>
        <dbReference type="EMBL" id="MBK1876491.1"/>
    </source>
</evidence>
<keyword evidence="5" id="KW-1185">Reference proteome</keyword>
<evidence type="ECO:0000256" key="3">
    <source>
        <dbReference type="SAM" id="MobiDB-lite"/>
    </source>
</evidence>
<dbReference type="Pfam" id="PF02615">
    <property type="entry name" value="Ldh_2"/>
    <property type="match status" value="1"/>
</dbReference>